<keyword evidence="11" id="KW-1185">Reference proteome</keyword>
<evidence type="ECO:0000256" key="8">
    <source>
        <dbReference type="SAM" id="SignalP"/>
    </source>
</evidence>
<feature type="chain" id="PRO_5019564561" description="peptidylprolyl isomerase" evidence="8">
    <location>
        <begin position="26"/>
        <end position="398"/>
    </location>
</feature>
<dbReference type="EMBL" id="CP034752">
    <property type="protein sequence ID" value="QBH98226.1"/>
    <property type="molecule type" value="Genomic_DNA"/>
</dbReference>
<evidence type="ECO:0000256" key="2">
    <source>
        <dbReference type="ARBA" id="ARBA00002388"/>
    </source>
</evidence>
<evidence type="ECO:0000256" key="6">
    <source>
        <dbReference type="PROSITE-ProRule" id="PRU00277"/>
    </source>
</evidence>
<feature type="region of interest" description="Disordered" evidence="7">
    <location>
        <begin position="35"/>
        <end position="168"/>
    </location>
</feature>
<dbReference type="KEGG" id="prag:EKN56_18630"/>
<dbReference type="EC" id="5.2.1.8" evidence="6"/>
<dbReference type="PROSITE" id="PS50059">
    <property type="entry name" value="FKBP_PPIASE"/>
    <property type="match status" value="1"/>
</dbReference>
<feature type="compositionally biased region" description="Polar residues" evidence="7">
    <location>
        <begin position="91"/>
        <end position="118"/>
    </location>
</feature>
<evidence type="ECO:0000256" key="7">
    <source>
        <dbReference type="SAM" id="MobiDB-lite"/>
    </source>
</evidence>
<dbReference type="SUPFAM" id="SSF54534">
    <property type="entry name" value="FKBP-like"/>
    <property type="match status" value="1"/>
</dbReference>
<dbReference type="AlphaFoldDB" id="A0A411WPY8"/>
<evidence type="ECO:0000256" key="4">
    <source>
        <dbReference type="ARBA" id="ARBA00023110"/>
    </source>
</evidence>
<dbReference type="GO" id="GO:0003755">
    <property type="term" value="F:peptidyl-prolyl cis-trans isomerase activity"/>
    <property type="evidence" value="ECO:0007669"/>
    <property type="project" value="UniProtKB-KW"/>
</dbReference>
<feature type="signal peptide" evidence="8">
    <location>
        <begin position="1"/>
        <end position="25"/>
    </location>
</feature>
<dbReference type="Pfam" id="PF00254">
    <property type="entry name" value="FKBP_C"/>
    <property type="match status" value="1"/>
</dbReference>
<dbReference type="InterPro" id="IPR036944">
    <property type="entry name" value="PPIase_FKBP_N_sf"/>
</dbReference>
<dbReference type="InterPro" id="IPR046357">
    <property type="entry name" value="PPIase_dom_sf"/>
</dbReference>
<dbReference type="InterPro" id="IPR000774">
    <property type="entry name" value="PPIase_FKBP_N"/>
</dbReference>
<dbReference type="RefSeq" id="WP_130593155.1">
    <property type="nucleotide sequence ID" value="NZ_CP034752.1"/>
</dbReference>
<dbReference type="Gene3D" id="3.10.50.40">
    <property type="match status" value="1"/>
</dbReference>
<keyword evidence="4 6" id="KW-0697">Rotamase</keyword>
<gene>
    <name evidence="10" type="ORF">EKN56_18630</name>
</gene>
<reference evidence="10 11" key="1">
    <citation type="submission" date="2019-03" db="EMBL/GenBank/DDBJ databases">
        <title>Pragia sp. nov. isolated from the gut tract of Carduelis flavirostris.</title>
        <authorList>
            <person name="Ge Y."/>
        </authorList>
    </citation>
    <scope>NUCLEOTIDE SEQUENCE [LARGE SCALE GENOMIC DNA]</scope>
    <source>
        <strain evidence="10 11">CF-458</strain>
    </source>
</reference>
<dbReference type="Pfam" id="PF01346">
    <property type="entry name" value="FKBP_N"/>
    <property type="match status" value="1"/>
</dbReference>
<keyword evidence="5 6" id="KW-0413">Isomerase</keyword>
<dbReference type="PANTHER" id="PTHR43811:SF19">
    <property type="entry name" value="39 KDA FK506-BINDING NUCLEAR PROTEIN"/>
    <property type="match status" value="1"/>
</dbReference>
<name>A0A411WPY8_9GAMM</name>
<comment type="catalytic activity">
    <reaction evidence="1 6">
        <text>[protein]-peptidylproline (omega=180) = [protein]-peptidylproline (omega=0)</text>
        <dbReference type="Rhea" id="RHEA:16237"/>
        <dbReference type="Rhea" id="RHEA-COMP:10747"/>
        <dbReference type="Rhea" id="RHEA-COMP:10748"/>
        <dbReference type="ChEBI" id="CHEBI:83833"/>
        <dbReference type="ChEBI" id="CHEBI:83834"/>
        <dbReference type="EC" id="5.2.1.8"/>
    </reaction>
</comment>
<dbReference type="Gene3D" id="1.10.287.460">
    <property type="entry name" value="Peptidyl-prolyl cis-trans isomerase, FKBP-type, N-terminal domain"/>
    <property type="match status" value="1"/>
</dbReference>
<protein>
    <recommendedName>
        <fullName evidence="6">peptidylprolyl isomerase</fullName>
        <ecNumber evidence="6">5.2.1.8</ecNumber>
    </recommendedName>
</protein>
<evidence type="ECO:0000259" key="9">
    <source>
        <dbReference type="PROSITE" id="PS50059"/>
    </source>
</evidence>
<comment type="function">
    <text evidence="2">PPIases accelerate the folding of proteins. It catalyzes the cis-trans isomerization of proline imidic peptide bonds in oligopeptides.</text>
</comment>
<keyword evidence="8" id="KW-0732">Signal</keyword>
<evidence type="ECO:0000256" key="5">
    <source>
        <dbReference type="ARBA" id="ARBA00023235"/>
    </source>
</evidence>
<dbReference type="Proteomes" id="UP000293154">
    <property type="component" value="Chromosome"/>
</dbReference>
<proteinExistence type="inferred from homology"/>
<organism evidence="10 11">
    <name type="scientific">Limnobaculum zhutongyuii</name>
    <dbReference type="NCBI Taxonomy" id="2498113"/>
    <lineage>
        <taxon>Bacteria</taxon>
        <taxon>Pseudomonadati</taxon>
        <taxon>Pseudomonadota</taxon>
        <taxon>Gammaproteobacteria</taxon>
        <taxon>Enterobacterales</taxon>
        <taxon>Budviciaceae</taxon>
        <taxon>Limnobaculum</taxon>
    </lineage>
</organism>
<feature type="compositionally biased region" description="Low complexity" evidence="7">
    <location>
        <begin position="119"/>
        <end position="150"/>
    </location>
</feature>
<dbReference type="PANTHER" id="PTHR43811">
    <property type="entry name" value="FKBP-TYPE PEPTIDYL-PROLYL CIS-TRANS ISOMERASE FKPA"/>
    <property type="match status" value="1"/>
</dbReference>
<evidence type="ECO:0000256" key="3">
    <source>
        <dbReference type="ARBA" id="ARBA00006577"/>
    </source>
</evidence>
<sequence length="398" mass="41613">MSFLNKPSYAIGALLLTLPVFTVFANPAASDTKAEQTAAAVQPATTAAPSQPEATKVEQPTDATPVAAEEQKNSQPSSAAEPAKDSVSDPKMSTQQAVTEPAATNSTPVVETAPVTSETPAVTDTAPAPAEKVAATEATPATETAPANAASVSTTGEVTPTAEPKKEPAPVVTELETTPLSSVKFSLNSEEQKRAYASGVTLARYLQENMAQQKKLHITLDPNIVLAGIVDTFASDIKMDDAMVKKTMAAFDDQVNTLNKAKMEQEAAREREMGDAYQAEFSKMDGVKKSKTGLLYLVDKKGTGAAIADKDIVVVELQGMRVNGAVFEKTASPITLKVADVIPALRSGIKLAGRGGEIKLVVPPEQGYGAKGALPGIPPNATLIFNIKVLQVNPTKSK</sequence>
<dbReference type="GO" id="GO:0006457">
    <property type="term" value="P:protein folding"/>
    <property type="evidence" value="ECO:0007669"/>
    <property type="project" value="InterPro"/>
</dbReference>
<evidence type="ECO:0000313" key="10">
    <source>
        <dbReference type="EMBL" id="QBH98226.1"/>
    </source>
</evidence>
<evidence type="ECO:0000313" key="11">
    <source>
        <dbReference type="Proteomes" id="UP000293154"/>
    </source>
</evidence>
<dbReference type="OrthoDB" id="6638558at2"/>
<evidence type="ECO:0000256" key="1">
    <source>
        <dbReference type="ARBA" id="ARBA00000971"/>
    </source>
</evidence>
<accession>A0A411WPY8</accession>
<dbReference type="InterPro" id="IPR001179">
    <property type="entry name" value="PPIase_FKBP_dom"/>
</dbReference>
<comment type="similarity">
    <text evidence="3">Belongs to the FKBP-type PPIase family.</text>
</comment>
<feature type="compositionally biased region" description="Low complexity" evidence="7">
    <location>
        <begin position="35"/>
        <end position="54"/>
    </location>
</feature>
<feature type="domain" description="PPIase FKBP-type" evidence="9">
    <location>
        <begin position="310"/>
        <end position="393"/>
    </location>
</feature>